<feature type="compositionally biased region" description="Low complexity" evidence="1">
    <location>
        <begin position="855"/>
        <end position="868"/>
    </location>
</feature>
<feature type="compositionally biased region" description="Basic and acidic residues" evidence="1">
    <location>
        <begin position="960"/>
        <end position="974"/>
    </location>
</feature>
<feature type="compositionally biased region" description="Polar residues" evidence="1">
    <location>
        <begin position="1174"/>
        <end position="1188"/>
    </location>
</feature>
<dbReference type="Proteomes" id="UP000241690">
    <property type="component" value="Unassembled WGS sequence"/>
</dbReference>
<protein>
    <submittedName>
        <fullName evidence="2">Uncharacterized protein</fullName>
    </submittedName>
</protein>
<dbReference type="EMBL" id="KZ679680">
    <property type="protein sequence ID" value="PTB54876.1"/>
    <property type="molecule type" value="Genomic_DNA"/>
</dbReference>
<feature type="compositionally biased region" description="Polar residues" evidence="1">
    <location>
        <begin position="874"/>
        <end position="885"/>
    </location>
</feature>
<sequence>MDHGHLPPHVPTQRPQPVRSATGLLVLVGAVRPLRLGLCCANSHFNPIHQWPHSYSVGVPQHSPSSNPCKTRQSSFASLRALKIPPAQKHQRQAQEPESHSLWALPTPDSVSTACRVAPSTVSQGPELGLVTLEYGSQVRQSIVRLLCRLLSWRGSSARLIGPPHRLCLSFAHHTAPNLASPARIAGTKGTGLVFGASFIRLLPVLSLLAPILSDICAVTPGELCARIESPNTRPDTVLLSSSALYFYTHSVHFVGQDLPKRPTRSLAIMSNHKTRPARSNSLQRMLELERRYMLERLASSQSNALSANSASIAAVVSRRPLPASNRPAVQVQRIEAAPQKDAPMGANITKERLPVAQIVPLTINVSSPKLKLDFAPESDNAQRAAVVVHNPPPVDKPALKAVSFDVPLSDEDERRSICQSPSWEAYGRRKKSDKKDSKKELKKEQLKKEQQKKEEERKEQERKEQLKKEEMKKEQLRKEQLKKEQLKKEQAEKEQRKKEQQKKEQQEKASKREKEESALRNALIKKKRLSKQPPPSSSHALEQANRSSAAAQAAARDKQRPSSALEFTKDDVPVRPHHRRSGSFTSYIMSPFESRRASADTARPSETGFIGGIKLEIQRHAASQKTAESPENMDESQIHPALRTNNAHNQKWSAPPARPPPESQRRVYPPITRHPAAAAKTRSLISSAEMEAQETGTMESKWRAFVGLKPKDSAEPSKTAAQQDKSKKPVITNEATKSASALPSPQTSANAGLTADTRPQTAVGQNGPQPVSPAGNENQNTKPKLSVSTSDRDLLPSVAVTVQQPAKEKLSQTNLARISREGNGAVKSGNAQDATLATTTLPPAPPRRSSKRNSMVSLDGSVSSMSSPRTPRPGSSESANSNHGLSGRPKHIANNASGNTELKSGGASLQTTPREAGRIAKGQKPDPIEIPTWEDIQSSVMKVIDTKVSLSPIRKSHGSLRDDSDFTVRRLTDDSVPTTSTDDDSSDDFHSPSMPGTPDTSRPQSEKGLPPMTQDVESKRVATPRARNGSTSPVRQPLLLQIGGGGFSSPPKSTRPVGNTSTSSVVVSTKNTTVATGQTAHRRSQTDVDAITATDFLPKLKHQPLKAVEHVSVPRQHLPSTALLSGEEKGNGKVQLVPSPWPASYLEEARKAAPLAPPPQVLGSPRLGPKVTPPSSIRSQPSPTTDLAPTKAPRHTTGSPVGGEPIAKMFVECCGCKYYHDMPSNIYEAMANPDAVVRPRGSVGFTGALSVTVKCPWCFHEMSTKCCAGYAAMVYVKERLH</sequence>
<feature type="region of interest" description="Disordered" evidence="1">
    <location>
        <begin position="410"/>
        <end position="1087"/>
    </location>
</feature>
<gene>
    <name evidence="2" type="ORF">M431DRAFT_482061</name>
</gene>
<accession>A0A2T4ACV4</accession>
<reference evidence="2 3" key="1">
    <citation type="submission" date="2016-07" db="EMBL/GenBank/DDBJ databases">
        <title>Multiple horizontal gene transfer events from other fungi enriched the ability of initially mycotrophic Trichoderma (Ascomycota) to feed on dead plant biomass.</title>
        <authorList>
            <consortium name="DOE Joint Genome Institute"/>
            <person name="Aerts A."/>
            <person name="Atanasova L."/>
            <person name="Chenthamara K."/>
            <person name="Zhang J."/>
            <person name="Grujic M."/>
            <person name="Henrissat B."/>
            <person name="Kuo A."/>
            <person name="Salamov A."/>
            <person name="Lipzen A."/>
            <person name="Labutti K."/>
            <person name="Barry K."/>
            <person name="Miao Y."/>
            <person name="Rahimi M.J."/>
            <person name="Shen Q."/>
            <person name="Grigoriev I.V."/>
            <person name="Kubicek C.P."/>
            <person name="Druzhinina I.S."/>
        </authorList>
    </citation>
    <scope>NUCLEOTIDE SEQUENCE [LARGE SCALE GENOMIC DNA]</scope>
    <source>
        <strain evidence="2 3">CBS 226.95</strain>
    </source>
</reference>
<evidence type="ECO:0000256" key="1">
    <source>
        <dbReference type="SAM" id="MobiDB-lite"/>
    </source>
</evidence>
<feature type="compositionally biased region" description="Low complexity" evidence="1">
    <location>
        <begin position="544"/>
        <end position="555"/>
    </location>
</feature>
<feature type="region of interest" description="Disordered" evidence="1">
    <location>
        <begin position="86"/>
        <end position="105"/>
    </location>
</feature>
<feature type="compositionally biased region" description="Polar residues" evidence="1">
    <location>
        <begin position="734"/>
        <end position="790"/>
    </location>
</feature>
<evidence type="ECO:0000313" key="3">
    <source>
        <dbReference type="Proteomes" id="UP000241690"/>
    </source>
</evidence>
<name>A0A2T4ACV4_TRIHA</name>
<proteinExistence type="predicted"/>
<keyword evidence="3" id="KW-1185">Reference proteome</keyword>
<dbReference type="GeneID" id="36624574"/>
<feature type="compositionally biased region" description="Basic and acidic residues" evidence="1">
    <location>
        <begin position="916"/>
        <end position="928"/>
    </location>
</feature>
<feature type="region of interest" description="Disordered" evidence="1">
    <location>
        <begin position="1156"/>
        <end position="1202"/>
    </location>
</feature>
<feature type="compositionally biased region" description="Low complexity" evidence="1">
    <location>
        <begin position="1061"/>
        <end position="1077"/>
    </location>
</feature>
<feature type="compositionally biased region" description="Polar residues" evidence="1">
    <location>
        <begin position="1051"/>
        <end position="1060"/>
    </location>
</feature>
<feature type="compositionally biased region" description="Polar residues" evidence="1">
    <location>
        <begin position="895"/>
        <end position="914"/>
    </location>
</feature>
<feature type="compositionally biased region" description="Basic and acidic residues" evidence="1">
    <location>
        <begin position="434"/>
        <end position="519"/>
    </location>
</feature>
<dbReference type="RefSeq" id="XP_024774553.1">
    <property type="nucleotide sequence ID" value="XM_024916005.1"/>
</dbReference>
<organism evidence="2 3">
    <name type="scientific">Trichoderma harzianum CBS 226.95</name>
    <dbReference type="NCBI Taxonomy" id="983964"/>
    <lineage>
        <taxon>Eukaryota</taxon>
        <taxon>Fungi</taxon>
        <taxon>Dikarya</taxon>
        <taxon>Ascomycota</taxon>
        <taxon>Pezizomycotina</taxon>
        <taxon>Sordariomycetes</taxon>
        <taxon>Hypocreomycetidae</taxon>
        <taxon>Hypocreales</taxon>
        <taxon>Hypocreaceae</taxon>
        <taxon>Trichoderma</taxon>
    </lineage>
</organism>
<evidence type="ECO:0000313" key="2">
    <source>
        <dbReference type="EMBL" id="PTB54876.1"/>
    </source>
</evidence>
<feature type="compositionally biased region" description="Polar residues" evidence="1">
    <location>
        <begin position="644"/>
        <end position="653"/>
    </location>
</feature>